<feature type="compositionally biased region" description="Pro residues" evidence="1">
    <location>
        <begin position="547"/>
        <end position="556"/>
    </location>
</feature>
<proteinExistence type="predicted"/>
<organism evidence="3 4">
    <name type="scientific">Tsukamurella sputi</name>
    <dbReference type="NCBI Taxonomy" id="2591848"/>
    <lineage>
        <taxon>Bacteria</taxon>
        <taxon>Bacillati</taxon>
        <taxon>Actinomycetota</taxon>
        <taxon>Actinomycetes</taxon>
        <taxon>Mycobacteriales</taxon>
        <taxon>Tsukamurellaceae</taxon>
        <taxon>Tsukamurella</taxon>
    </lineage>
</organism>
<reference evidence="3 4" key="1">
    <citation type="submission" date="2019-06" db="EMBL/GenBank/DDBJ databases">
        <authorList>
            <person name="Teng J.L.L."/>
            <person name="Lee H.H."/>
            <person name="Lau S.K.P."/>
            <person name="Woo P.C.Y."/>
        </authorList>
    </citation>
    <scope>NUCLEOTIDE SEQUENCE [LARGE SCALE GENOMIC DNA]</scope>
    <source>
        <strain evidence="3 4">HKU70</strain>
    </source>
</reference>
<feature type="compositionally biased region" description="Low complexity" evidence="1">
    <location>
        <begin position="74"/>
        <end position="83"/>
    </location>
</feature>
<evidence type="ECO:0000313" key="3">
    <source>
        <dbReference type="EMBL" id="TWS22900.1"/>
    </source>
</evidence>
<feature type="compositionally biased region" description="Polar residues" evidence="1">
    <location>
        <begin position="241"/>
        <end position="251"/>
    </location>
</feature>
<accession>A0A5C5RJH2</accession>
<protein>
    <submittedName>
        <fullName evidence="3">DUF4185 domain-containing protein</fullName>
    </submittedName>
</protein>
<feature type="domain" description="DUF4185" evidence="2">
    <location>
        <begin position="245"/>
        <end position="508"/>
    </location>
</feature>
<evidence type="ECO:0000313" key="4">
    <source>
        <dbReference type="Proteomes" id="UP000319792"/>
    </source>
</evidence>
<keyword evidence="4" id="KW-1185">Reference proteome</keyword>
<feature type="region of interest" description="Disordered" evidence="1">
    <location>
        <begin position="205"/>
        <end position="251"/>
    </location>
</feature>
<feature type="compositionally biased region" description="Polar residues" evidence="1">
    <location>
        <begin position="43"/>
        <end position="60"/>
    </location>
</feature>
<feature type="region of interest" description="Disordered" evidence="1">
    <location>
        <begin position="41"/>
        <end position="112"/>
    </location>
</feature>
<dbReference type="Proteomes" id="UP000319792">
    <property type="component" value="Unassembled WGS sequence"/>
</dbReference>
<name>A0A5C5RJH2_9ACTN</name>
<evidence type="ECO:0000259" key="2">
    <source>
        <dbReference type="Pfam" id="PF13810"/>
    </source>
</evidence>
<dbReference type="EMBL" id="VIGV01000006">
    <property type="protein sequence ID" value="TWS22900.1"/>
    <property type="molecule type" value="Genomic_DNA"/>
</dbReference>
<dbReference type="InterPro" id="IPR025442">
    <property type="entry name" value="DUF4185"/>
</dbReference>
<feature type="compositionally biased region" description="Low complexity" evidence="1">
    <location>
        <begin position="574"/>
        <end position="588"/>
    </location>
</feature>
<feature type="compositionally biased region" description="Gly residues" evidence="1">
    <location>
        <begin position="215"/>
        <end position="232"/>
    </location>
</feature>
<evidence type="ECO:0000256" key="1">
    <source>
        <dbReference type="SAM" id="MobiDB-lite"/>
    </source>
</evidence>
<comment type="caution">
    <text evidence="3">The sequence shown here is derived from an EMBL/GenBank/DDBJ whole genome shotgun (WGS) entry which is preliminary data.</text>
</comment>
<gene>
    <name evidence="3" type="ORF">FK268_18020</name>
</gene>
<sequence>MAKHAVRHNRSRDASLLISRARAAAVGAVAVCTVAACSTSSAPSQTAEGGAQPSQASAQGSFPYAVPPAPGVPGLPVVATAPNGPGGPGTQAKPTAPAPEPPGAGQPALPQGRSVTNAFVSKITGAQSYSHTDKNWGVAGAAWAVPFADSRGRTLVAFGDTFGGPRATGEQATTPPLVDGSGLNVPIIPSAVKLPVPDIPLINIRAGGQQSSGSGNSGGSGNSSEGSGGGSGQQSPGVGWTGTSGPTGFDWRSNTLAVADVSNPSAGMKITSFVTDRPGHAKEILQSAKAKGAEETVIPTSGFAIGDRTFLTYTSIRNWGPSSGQWMSNYSGIAYSDDGGSTWFKDPKAVWRNSERNTAFQMTSAVVVGDEVYLYGSPPGRVGGVFVSKAKTKDVLDSSKYKVWNGGEFSAAERTAPSPLAWGALGDFNVAYHPGVQRFVMVNTDMVRNAIVMRQSPSALGPWSDPEIIASGTDYPSLYAPRVLPGSSGNDLYFVVSQFNSYNTYLMHTNVTKQNPKAPAQLAPITLPGGAQVPSIPVPDVGQSPLPTAPFLPPGPAQGAPNGPTSQLPPNPAKPTSTAATATARTGA</sequence>
<reference evidence="3 4" key="2">
    <citation type="submission" date="2019-08" db="EMBL/GenBank/DDBJ databases">
        <title>Tsukamurella conjunctivitidis sp. nov., Tsukamurella assacharolytica sp. nov. and Tsukamurella sputae sp. nov. isolated from patients with conjunctivitis, bacteraemia (lymphoma) and respiratory infection (sputum) in Hong Kong.</title>
        <authorList>
            <person name="Fok K.M.N."/>
            <person name="Fong J.Y.H."/>
        </authorList>
    </citation>
    <scope>NUCLEOTIDE SEQUENCE [LARGE SCALE GENOMIC DNA]</scope>
    <source>
        <strain evidence="3 4">HKU70</strain>
    </source>
</reference>
<dbReference type="AlphaFoldDB" id="A0A5C5RJH2"/>
<dbReference type="Pfam" id="PF13810">
    <property type="entry name" value="DUF4185"/>
    <property type="match status" value="1"/>
</dbReference>
<feature type="region of interest" description="Disordered" evidence="1">
    <location>
        <begin position="534"/>
        <end position="588"/>
    </location>
</feature>